<dbReference type="SUPFAM" id="SSF51735">
    <property type="entry name" value="NAD(P)-binding Rossmann-fold domains"/>
    <property type="match status" value="1"/>
</dbReference>
<name>A0A4Z1ETZ1_9HELO</name>
<feature type="signal peptide" evidence="2">
    <location>
        <begin position="1"/>
        <end position="20"/>
    </location>
</feature>
<comment type="caution">
    <text evidence="3">The sequence shown here is derived from an EMBL/GenBank/DDBJ whole genome shotgun (WGS) entry which is preliminary data.</text>
</comment>
<feature type="chain" id="PRO_5021249333" description="NmrA-like domain-containing protein" evidence="2">
    <location>
        <begin position="21"/>
        <end position="235"/>
    </location>
</feature>
<dbReference type="InterPro" id="IPR036291">
    <property type="entry name" value="NAD(P)-bd_dom_sf"/>
</dbReference>
<organism evidence="3 4">
    <name type="scientific">Botrytis tulipae</name>
    <dbReference type="NCBI Taxonomy" id="87230"/>
    <lineage>
        <taxon>Eukaryota</taxon>
        <taxon>Fungi</taxon>
        <taxon>Dikarya</taxon>
        <taxon>Ascomycota</taxon>
        <taxon>Pezizomycotina</taxon>
        <taxon>Leotiomycetes</taxon>
        <taxon>Helotiales</taxon>
        <taxon>Sclerotiniaceae</taxon>
        <taxon>Botrytis</taxon>
    </lineage>
</organism>
<dbReference type="EMBL" id="PQXH01000037">
    <property type="protein sequence ID" value="TGO15656.1"/>
    <property type="molecule type" value="Genomic_DNA"/>
</dbReference>
<feature type="region of interest" description="Disordered" evidence="1">
    <location>
        <begin position="214"/>
        <end position="235"/>
    </location>
</feature>
<keyword evidence="2" id="KW-0732">Signal</keyword>
<evidence type="ECO:0000313" key="3">
    <source>
        <dbReference type="EMBL" id="TGO15656.1"/>
    </source>
</evidence>
<sequence>MSTKKLIVIFSLQCDQMAAALLLEQLCVEGVLPAPNDCTGCSLRSQKSAGKNVIGYRGWSNLREIIEAFTQASGKKVEYVLLPKGQSRIPVLPELCIEMEDNWAYCNEFGYEGRHDPSIIHPKDLNSPPQLKNVVDYFKKQDWSQVPSQPAWKAQAADIFEAENMTGDESVHTHSTVLHQTDQQDDEKIEPPVESSLAVCVWIAMMELIALSYLSSPDGRPPPHASNQARCAYRK</sequence>
<evidence type="ECO:0000313" key="4">
    <source>
        <dbReference type="Proteomes" id="UP000297777"/>
    </source>
</evidence>
<dbReference type="OrthoDB" id="3358371at2759"/>
<evidence type="ECO:0000256" key="1">
    <source>
        <dbReference type="SAM" id="MobiDB-lite"/>
    </source>
</evidence>
<evidence type="ECO:0000256" key="2">
    <source>
        <dbReference type="SAM" id="SignalP"/>
    </source>
</evidence>
<proteinExistence type="predicted"/>
<reference evidence="3 4" key="1">
    <citation type="submission" date="2017-12" db="EMBL/GenBank/DDBJ databases">
        <title>Comparative genomics of Botrytis spp.</title>
        <authorList>
            <person name="Valero-Jimenez C.A."/>
            <person name="Tapia P."/>
            <person name="Veloso J."/>
            <person name="Silva-Moreno E."/>
            <person name="Staats M."/>
            <person name="Valdes J.H."/>
            <person name="Van Kan J.A.L."/>
        </authorList>
    </citation>
    <scope>NUCLEOTIDE SEQUENCE [LARGE SCALE GENOMIC DNA]</scope>
    <source>
        <strain evidence="3 4">Bt9001</strain>
    </source>
</reference>
<accession>A0A4Z1ETZ1</accession>
<protein>
    <recommendedName>
        <fullName evidence="5">NmrA-like domain-containing protein</fullName>
    </recommendedName>
</protein>
<dbReference type="Proteomes" id="UP000297777">
    <property type="component" value="Unassembled WGS sequence"/>
</dbReference>
<evidence type="ECO:0008006" key="5">
    <source>
        <dbReference type="Google" id="ProtNLM"/>
    </source>
</evidence>
<keyword evidence="4" id="KW-1185">Reference proteome</keyword>
<dbReference type="AlphaFoldDB" id="A0A4Z1ETZ1"/>
<gene>
    <name evidence="3" type="ORF">BTUL_0037g00070</name>
</gene>